<reference evidence="3" key="1">
    <citation type="submission" date="2017-08" db="EMBL/GenBank/DDBJ databases">
        <title>A dynamic microbial community with high functional redundancy inhabits the cold, oxic subseafloor aquifer.</title>
        <authorList>
            <person name="Tully B.J."/>
            <person name="Wheat C.G."/>
            <person name="Glazer B.T."/>
            <person name="Huber J.A."/>
        </authorList>
    </citation>
    <scope>NUCLEOTIDE SEQUENCE [LARGE SCALE GENOMIC DNA]</scope>
</reference>
<gene>
    <name evidence="2" type="ORF">COA71_13165</name>
</gene>
<evidence type="ECO:0000313" key="2">
    <source>
        <dbReference type="EMBL" id="PCJ39829.1"/>
    </source>
</evidence>
<keyword evidence="1" id="KW-0472">Membrane</keyword>
<proteinExistence type="predicted"/>
<sequence>MQDDSETYAELIRNNPFWNIFGSDFEVLAPPTYSELPELTPPDDVLSPEAFYSYGLVIILALICFFISKKNQQQRKANFPTLFFNEKHQWYYYQFSGEESSLMTGDEVWLPKNYYFNIDQEGFYYDDNHSDQRKVSAEDVRKAALTTSSILLFPLLIIVIGYLGTNYLYGFKYKNEYRNYLALIAEQEFQISLFNPYEGMCRLNSKASMTPQQMSVQVLYDLPEGSNPPITIESHFYLEGDVLTTAGGEIRLPTQNFLHYAPEQIIAGDAEYINFRDRASQSDNCSQGNTYFMEFEPSTDSSLAPSVTPSLAYLAPINDLKGLSLGTESGLYETKLFGTYQSVYLINASSYEIRTKQYKYSVDDIPGCDAITLGTSYPPNFMGVGNGFIGELVPWDTQPTETIDIPDFQMCSSVTHLEYQK</sequence>
<evidence type="ECO:0000313" key="3">
    <source>
        <dbReference type="Proteomes" id="UP000228987"/>
    </source>
</evidence>
<feature type="transmembrane region" description="Helical" evidence="1">
    <location>
        <begin position="143"/>
        <end position="164"/>
    </location>
</feature>
<keyword evidence="1" id="KW-1133">Transmembrane helix</keyword>
<accession>A0A2A5C7I5</accession>
<feature type="transmembrane region" description="Helical" evidence="1">
    <location>
        <begin position="51"/>
        <end position="68"/>
    </location>
</feature>
<name>A0A2A5C7I5_9GAMM</name>
<keyword evidence="1" id="KW-0812">Transmembrane</keyword>
<organism evidence="2 3">
    <name type="scientific">SAR86 cluster bacterium</name>
    <dbReference type="NCBI Taxonomy" id="2030880"/>
    <lineage>
        <taxon>Bacteria</taxon>
        <taxon>Pseudomonadati</taxon>
        <taxon>Pseudomonadota</taxon>
        <taxon>Gammaproteobacteria</taxon>
        <taxon>SAR86 cluster</taxon>
    </lineage>
</organism>
<comment type="caution">
    <text evidence="2">The sequence shown here is derived from an EMBL/GenBank/DDBJ whole genome shotgun (WGS) entry which is preliminary data.</text>
</comment>
<dbReference type="Proteomes" id="UP000228987">
    <property type="component" value="Unassembled WGS sequence"/>
</dbReference>
<dbReference type="AlphaFoldDB" id="A0A2A5C7I5"/>
<protein>
    <submittedName>
        <fullName evidence="2">Uncharacterized protein</fullName>
    </submittedName>
</protein>
<dbReference type="EMBL" id="NVWI01000012">
    <property type="protein sequence ID" value="PCJ39829.1"/>
    <property type="molecule type" value="Genomic_DNA"/>
</dbReference>
<evidence type="ECO:0000256" key="1">
    <source>
        <dbReference type="SAM" id="Phobius"/>
    </source>
</evidence>